<keyword evidence="2" id="KW-0235">DNA replication</keyword>
<dbReference type="InterPro" id="IPR000989">
    <property type="entry name" value="Rep"/>
</dbReference>
<dbReference type="Pfam" id="PF01446">
    <property type="entry name" value="Rep_1"/>
    <property type="match status" value="1"/>
</dbReference>
<dbReference type="GO" id="GO:0006260">
    <property type="term" value="P:DNA replication"/>
    <property type="evidence" value="ECO:0007669"/>
    <property type="project" value="UniProtKB-KW"/>
</dbReference>
<evidence type="ECO:0000256" key="2">
    <source>
        <dbReference type="ARBA" id="ARBA00022705"/>
    </source>
</evidence>
<reference evidence="3" key="1">
    <citation type="submission" date="1997-10" db="EMBL/GenBank/DDBJ databases">
        <title>Characterization of pZMO1, a small cryptic plasmid of Zymomonas mobilis ATCC10988.</title>
        <authorList>
            <person name="Kang H.L."/>
            <person name="Jin S.J."/>
            <person name="Kang H.S."/>
        </authorList>
    </citation>
    <scope>NUCLEOTIDE SEQUENCE</scope>
    <source>
        <strain evidence="3">ATCC 10988</strain>
        <plasmid evidence="3">pZMO1</plasmid>
    </source>
</reference>
<dbReference type="AlphaFoldDB" id="O31146"/>
<dbReference type="DNASU" id="1238549"/>
<proteinExistence type="inferred from homology"/>
<gene>
    <name evidence="3" type="primary">repA</name>
</gene>
<evidence type="ECO:0000313" key="3">
    <source>
        <dbReference type="EMBL" id="AAB86423.1"/>
    </source>
</evidence>
<accession>O31146</accession>
<name>O31146_ZYMMA</name>
<comment type="similarity">
    <text evidence="1">Belongs to the Gram-positive plasmids replication protein type 1 family.</text>
</comment>
<keyword evidence="3" id="KW-0614">Plasmid</keyword>
<dbReference type="EMBL" id="AF030624">
    <property type="protein sequence ID" value="AAB86423.1"/>
    <property type="molecule type" value="Genomic_DNA"/>
</dbReference>
<organism evidence="3">
    <name type="scientific">Zymomonas mobilis subsp. mobilis (strain ATCC 10988 / DSM 424 / LMG 404 / NCIMB 8938 / NRRL B-806 / ZM1)</name>
    <dbReference type="NCBI Taxonomy" id="555217"/>
    <lineage>
        <taxon>Bacteria</taxon>
        <taxon>Pseudomonadati</taxon>
        <taxon>Pseudomonadota</taxon>
        <taxon>Alphaproteobacteria</taxon>
        <taxon>Sphingomonadales</taxon>
        <taxon>Zymomonadaceae</taxon>
        <taxon>Zymomonas</taxon>
    </lineage>
</organism>
<geneLocation type="plasmid" evidence="3">
    <name>pZMO1</name>
</geneLocation>
<protein>
    <submittedName>
        <fullName evidence="3">Replication initiation protein</fullName>
    </submittedName>
</protein>
<sequence>MTKKVTIGSYIKFSDSCKRDGLANYSEQGRFWDVHRSQADDVQKIYNQELEFQRLAQRIGNCSGILRFSQIDDDETGKKKLKLRLQEAHFCRVRHCPVCQWRRSLMWQARFYSALPAIIKEYPKARFLFLTLTVKNCHIEDLSDTLRIMNSGWQRLKDRKEFKSVLGWIRSTEVTKGKDGSAHPHFHILLMVPPSWFTHSYVKKSRWAELWAYCARLDYSPVVDIRTVKNCVPEASSGLTEGLKAAVAETLKYSVKPSDMIEGNNWFLQMTKQVHRKRFIASGGVLKNILRESQETNEDLIFADNLNEISDRSRIAFNWRQSEKCYRRFEQGDII</sequence>
<dbReference type="PATRIC" id="fig|555217.8.peg.1"/>
<dbReference type="GO" id="GO:0003677">
    <property type="term" value="F:DNA binding"/>
    <property type="evidence" value="ECO:0007669"/>
    <property type="project" value="InterPro"/>
</dbReference>
<dbReference type="RefSeq" id="WP_010890240.1">
    <property type="nucleotide sequence ID" value="NC_001845.1"/>
</dbReference>
<evidence type="ECO:0000256" key="1">
    <source>
        <dbReference type="ARBA" id="ARBA00008909"/>
    </source>
</evidence>